<dbReference type="EMBL" id="GU323224">
    <property type="protein sequence ID" value="ADB27568.1"/>
    <property type="molecule type" value="Genomic_DNA"/>
</dbReference>
<dbReference type="Proteomes" id="UP000266841">
    <property type="component" value="Chloroplast Pltd"/>
</dbReference>
<gene>
    <name evidence="1" type="primary">thiS</name>
</gene>
<organism evidence="1 2">
    <name type="scientific">Thalassiosira oceanica</name>
    <name type="common">Marine diatom</name>
    <dbReference type="NCBI Taxonomy" id="159749"/>
    <lineage>
        <taxon>Eukaryota</taxon>
        <taxon>Sar</taxon>
        <taxon>Stramenopiles</taxon>
        <taxon>Ochrophyta</taxon>
        <taxon>Bacillariophyta</taxon>
        <taxon>Coscinodiscophyceae</taxon>
        <taxon>Thalassiosirophycidae</taxon>
        <taxon>Thalassiosirales</taxon>
        <taxon>Thalassiosiraceae</taxon>
        <taxon>Thalassiosira</taxon>
    </lineage>
</organism>
<proteinExistence type="predicted"/>
<name>A0ACA6S1A7_THAOC</name>
<keyword evidence="2" id="KW-1185">Reference proteome</keyword>
<sequence length="70" mass="8111">MKNAKSFFLNGEKFFTSKTINLLDVITYFNYSSSLLVLEYNNFICSRENWTTIYINDQDRLEIVTIVGGG</sequence>
<evidence type="ECO:0000313" key="2">
    <source>
        <dbReference type="Proteomes" id="UP000266841"/>
    </source>
</evidence>
<geneLocation type="chloroplast" evidence="1"/>
<evidence type="ECO:0000313" key="1">
    <source>
        <dbReference type="EMBL" id="ADB27568.1"/>
    </source>
</evidence>
<reference evidence="1 2" key="1">
    <citation type="journal article" date="2010" name="BMC Genomics">
        <title>Recent transfer of an iron-regulated gene from the plastid to the nuclear genome in an oceanic diatom adapted to chronic iron limitation.</title>
        <authorList>
            <person name="Lommer M."/>
            <person name="Roy A.S."/>
            <person name="Schilhabel M."/>
            <person name="Schreiber S."/>
            <person name="Rosenstiel P."/>
            <person name="Laroche J."/>
        </authorList>
    </citation>
    <scope>NUCLEOTIDE SEQUENCE [LARGE SCALE GENOMIC DNA]</scope>
    <source>
        <strain evidence="2">CCMP1005</strain>
    </source>
</reference>
<keyword evidence="1" id="KW-0934">Plastid</keyword>
<accession>A0ACA6S1A7</accession>
<keyword evidence="1" id="KW-0150">Chloroplast</keyword>
<protein>
    <submittedName>
        <fullName evidence="1">Thiamine biosynthesis protein ThiS</fullName>
    </submittedName>
</protein>